<feature type="transmembrane region" description="Helical" evidence="1">
    <location>
        <begin position="12"/>
        <end position="34"/>
    </location>
</feature>
<keyword evidence="1" id="KW-0472">Membrane</keyword>
<organism evidence="2">
    <name type="scientific">uncultured Acetobacteraceae bacterium</name>
    <dbReference type="NCBI Taxonomy" id="169975"/>
    <lineage>
        <taxon>Bacteria</taxon>
        <taxon>Pseudomonadati</taxon>
        <taxon>Pseudomonadota</taxon>
        <taxon>Alphaproteobacteria</taxon>
        <taxon>Acetobacterales</taxon>
        <taxon>Acetobacteraceae</taxon>
        <taxon>environmental samples</taxon>
    </lineage>
</organism>
<dbReference type="EMBL" id="CADCTG010000054">
    <property type="protein sequence ID" value="CAA9218211.1"/>
    <property type="molecule type" value="Genomic_DNA"/>
</dbReference>
<name>A0A6J4HB56_9PROT</name>
<protein>
    <submittedName>
        <fullName evidence="2">Uncharacterized protein</fullName>
    </submittedName>
</protein>
<keyword evidence="1" id="KW-0812">Transmembrane</keyword>
<dbReference type="AlphaFoldDB" id="A0A6J4HB56"/>
<reference evidence="2" key="1">
    <citation type="submission" date="2020-02" db="EMBL/GenBank/DDBJ databases">
        <authorList>
            <person name="Meier V. D."/>
        </authorList>
    </citation>
    <scope>NUCLEOTIDE SEQUENCE</scope>
    <source>
        <strain evidence="2">AVDCRST_MAG08</strain>
    </source>
</reference>
<evidence type="ECO:0000256" key="1">
    <source>
        <dbReference type="SAM" id="Phobius"/>
    </source>
</evidence>
<proteinExistence type="predicted"/>
<accession>A0A6J4HB56</accession>
<sequence>MTAPTPNAVIGGAVEAVVVFCAVVGFFALMSVFGLFPQETAPLLLAVLGAFGCYLYGRHGRVRFGRGPAA</sequence>
<gene>
    <name evidence="2" type="ORF">AVDCRST_MAG08-503</name>
</gene>
<evidence type="ECO:0000313" key="2">
    <source>
        <dbReference type="EMBL" id="CAA9218211.1"/>
    </source>
</evidence>
<keyword evidence="1" id="KW-1133">Transmembrane helix</keyword>
<feature type="transmembrane region" description="Helical" evidence="1">
    <location>
        <begin position="40"/>
        <end position="57"/>
    </location>
</feature>